<reference evidence="1" key="1">
    <citation type="submission" date="2021-02" db="EMBL/GenBank/DDBJ databases">
        <authorList>
            <person name="Nowell W R."/>
        </authorList>
    </citation>
    <scope>NUCLEOTIDE SEQUENCE</scope>
</reference>
<protein>
    <submittedName>
        <fullName evidence="1">Uncharacterized protein</fullName>
    </submittedName>
</protein>
<feature type="non-terminal residue" evidence="1">
    <location>
        <position position="1"/>
    </location>
</feature>
<accession>A0A8S3IJT2</accession>
<dbReference type="EMBL" id="CAJOBI010331547">
    <property type="protein sequence ID" value="CAF5199334.1"/>
    <property type="molecule type" value="Genomic_DNA"/>
</dbReference>
<dbReference type="AlphaFoldDB" id="A0A8S3IJT2"/>
<dbReference type="Proteomes" id="UP000676336">
    <property type="component" value="Unassembled WGS sequence"/>
</dbReference>
<comment type="caution">
    <text evidence="1">The sequence shown here is derived from an EMBL/GenBank/DDBJ whole genome shotgun (WGS) entry which is preliminary data.</text>
</comment>
<gene>
    <name evidence="1" type="ORF">SMN809_LOCUS75043</name>
</gene>
<sequence>MNTNRNNVYALSNRCKVQIQRFIIYYFDTEDQLRSTRDFSHITKEVAYNRMLHELSTMDNRFYEDWNARKLQRQPNKSDWKTFAVP</sequence>
<name>A0A8S3IJT2_9BILA</name>
<organism evidence="1 2">
    <name type="scientific">Rotaria magnacalcarata</name>
    <dbReference type="NCBI Taxonomy" id="392030"/>
    <lineage>
        <taxon>Eukaryota</taxon>
        <taxon>Metazoa</taxon>
        <taxon>Spiralia</taxon>
        <taxon>Gnathifera</taxon>
        <taxon>Rotifera</taxon>
        <taxon>Eurotatoria</taxon>
        <taxon>Bdelloidea</taxon>
        <taxon>Philodinida</taxon>
        <taxon>Philodinidae</taxon>
        <taxon>Rotaria</taxon>
    </lineage>
</organism>
<evidence type="ECO:0000313" key="1">
    <source>
        <dbReference type="EMBL" id="CAF5199334.1"/>
    </source>
</evidence>
<evidence type="ECO:0000313" key="2">
    <source>
        <dbReference type="Proteomes" id="UP000676336"/>
    </source>
</evidence>
<proteinExistence type="predicted"/>